<name>A0ABQ2KBI6_9MICO</name>
<protein>
    <recommendedName>
        <fullName evidence="7">Cardiolipin synthase N-terminal domain-containing protein</fullName>
    </recommendedName>
</protein>
<evidence type="ECO:0000259" key="7">
    <source>
        <dbReference type="Pfam" id="PF13396"/>
    </source>
</evidence>
<gene>
    <name evidence="8" type="ORF">GCM10010968_00650</name>
</gene>
<evidence type="ECO:0000256" key="3">
    <source>
        <dbReference type="ARBA" id="ARBA00022692"/>
    </source>
</evidence>
<organism evidence="8 9">
    <name type="scientific">Agrococcus terreus</name>
    <dbReference type="NCBI Taxonomy" id="574649"/>
    <lineage>
        <taxon>Bacteria</taxon>
        <taxon>Bacillati</taxon>
        <taxon>Actinomycetota</taxon>
        <taxon>Actinomycetes</taxon>
        <taxon>Micrococcales</taxon>
        <taxon>Microbacteriaceae</taxon>
        <taxon>Agrococcus</taxon>
    </lineage>
</organism>
<feature type="transmembrane region" description="Helical" evidence="6">
    <location>
        <begin position="47"/>
        <end position="68"/>
    </location>
</feature>
<dbReference type="Pfam" id="PF13396">
    <property type="entry name" value="PLDc_N"/>
    <property type="match status" value="1"/>
</dbReference>
<dbReference type="InterPro" id="IPR027379">
    <property type="entry name" value="CLS_N"/>
</dbReference>
<accession>A0ABQ2KBI6</accession>
<keyword evidence="4 6" id="KW-1133">Transmembrane helix</keyword>
<evidence type="ECO:0000256" key="1">
    <source>
        <dbReference type="ARBA" id="ARBA00004651"/>
    </source>
</evidence>
<proteinExistence type="predicted"/>
<feature type="domain" description="Cardiolipin synthase N-terminal" evidence="7">
    <location>
        <begin position="27"/>
        <end position="70"/>
    </location>
</feature>
<evidence type="ECO:0000256" key="4">
    <source>
        <dbReference type="ARBA" id="ARBA00022989"/>
    </source>
</evidence>
<dbReference type="EMBL" id="BMLM01000001">
    <property type="protein sequence ID" value="GGN76838.1"/>
    <property type="molecule type" value="Genomic_DNA"/>
</dbReference>
<keyword evidence="9" id="KW-1185">Reference proteome</keyword>
<feature type="transmembrane region" description="Helical" evidence="6">
    <location>
        <begin position="15"/>
        <end position="35"/>
    </location>
</feature>
<sequence length="78" mass="8357">MPLTVNPLLPAHYDLLWTAAMVGVVVLGVSAFISISRRARQTPLAVSLAWIGVVLLIPVLGPLLWFAAGRRAAPSLDR</sequence>
<dbReference type="Proteomes" id="UP000626982">
    <property type="component" value="Unassembled WGS sequence"/>
</dbReference>
<keyword evidence="3 6" id="KW-0812">Transmembrane</keyword>
<keyword evidence="2" id="KW-1003">Cell membrane</keyword>
<dbReference type="RefSeq" id="WP_229679418.1">
    <property type="nucleotide sequence ID" value="NZ_BAABBD010000001.1"/>
</dbReference>
<evidence type="ECO:0000256" key="5">
    <source>
        <dbReference type="ARBA" id="ARBA00023136"/>
    </source>
</evidence>
<comment type="caution">
    <text evidence="8">The sequence shown here is derived from an EMBL/GenBank/DDBJ whole genome shotgun (WGS) entry which is preliminary data.</text>
</comment>
<evidence type="ECO:0000313" key="9">
    <source>
        <dbReference type="Proteomes" id="UP000626982"/>
    </source>
</evidence>
<evidence type="ECO:0000256" key="2">
    <source>
        <dbReference type="ARBA" id="ARBA00022475"/>
    </source>
</evidence>
<reference evidence="9" key="1">
    <citation type="journal article" date="2019" name="Int. J. Syst. Evol. Microbiol.">
        <title>The Global Catalogue of Microorganisms (GCM) 10K type strain sequencing project: providing services to taxonomists for standard genome sequencing and annotation.</title>
        <authorList>
            <consortium name="The Broad Institute Genomics Platform"/>
            <consortium name="The Broad Institute Genome Sequencing Center for Infectious Disease"/>
            <person name="Wu L."/>
            <person name="Ma J."/>
        </authorList>
    </citation>
    <scope>NUCLEOTIDE SEQUENCE [LARGE SCALE GENOMIC DNA]</scope>
    <source>
        <strain evidence="9">CGMCC 1.6960</strain>
    </source>
</reference>
<keyword evidence="5 6" id="KW-0472">Membrane</keyword>
<comment type="subcellular location">
    <subcellularLocation>
        <location evidence="1">Cell membrane</location>
        <topology evidence="1">Multi-pass membrane protein</topology>
    </subcellularLocation>
</comment>
<evidence type="ECO:0000313" key="8">
    <source>
        <dbReference type="EMBL" id="GGN76838.1"/>
    </source>
</evidence>
<evidence type="ECO:0000256" key="6">
    <source>
        <dbReference type="SAM" id="Phobius"/>
    </source>
</evidence>